<feature type="region of interest" description="Disordered" evidence="17">
    <location>
        <begin position="454"/>
        <end position="490"/>
    </location>
</feature>
<keyword evidence="5" id="KW-0540">Nuclease</keyword>
<comment type="caution">
    <text evidence="20">The sequence shown here is derived from an EMBL/GenBank/DDBJ whole genome shotgun (WGS) entry which is preliminary data.</text>
</comment>
<keyword evidence="6" id="KW-0479">Metal-binding</keyword>
<keyword evidence="11" id="KW-0460">Magnesium</keyword>
<dbReference type="SMART" id="SM00484">
    <property type="entry name" value="XPGI"/>
    <property type="match status" value="1"/>
</dbReference>
<feature type="domain" description="XPG N-terminal" evidence="19">
    <location>
        <begin position="1"/>
        <end position="99"/>
    </location>
</feature>
<evidence type="ECO:0000256" key="14">
    <source>
        <dbReference type="ARBA" id="ARBA00023204"/>
    </source>
</evidence>
<dbReference type="SMART" id="SM00485">
    <property type="entry name" value="XPGN"/>
    <property type="match status" value="1"/>
</dbReference>
<dbReference type="GO" id="GO:0035312">
    <property type="term" value="F:5'-3' DNA exonuclease activity"/>
    <property type="evidence" value="ECO:0007669"/>
    <property type="project" value="InterPro"/>
</dbReference>
<dbReference type="InterPro" id="IPR037315">
    <property type="entry name" value="EXO1_H3TH"/>
</dbReference>
<dbReference type="Pfam" id="PF00752">
    <property type="entry name" value="XPG_N"/>
    <property type="match status" value="1"/>
</dbReference>
<evidence type="ECO:0000256" key="12">
    <source>
        <dbReference type="ARBA" id="ARBA00022881"/>
    </source>
</evidence>
<comment type="subcellular location">
    <subcellularLocation>
        <location evidence="2">Nucleus</location>
    </subcellularLocation>
</comment>
<dbReference type="InterPro" id="IPR006086">
    <property type="entry name" value="XPG-I_dom"/>
</dbReference>
<evidence type="ECO:0000256" key="15">
    <source>
        <dbReference type="ARBA" id="ARBA00023242"/>
    </source>
</evidence>
<comment type="cofactor">
    <cofactor evidence="1">
        <name>Mg(2+)</name>
        <dbReference type="ChEBI" id="CHEBI:18420"/>
    </cofactor>
</comment>
<dbReference type="InterPro" id="IPR019974">
    <property type="entry name" value="XPG_CS"/>
</dbReference>
<evidence type="ECO:0000256" key="8">
    <source>
        <dbReference type="ARBA" id="ARBA00022769"/>
    </source>
</evidence>
<dbReference type="AlphaFoldDB" id="A0AAW1R4I5"/>
<keyword evidence="8" id="KW-0228">DNA excision</keyword>
<dbReference type="PRINTS" id="PR00853">
    <property type="entry name" value="XPGRADSUPER"/>
</dbReference>
<keyword evidence="9" id="KW-0378">Hydrolase</keyword>
<evidence type="ECO:0000256" key="13">
    <source>
        <dbReference type="ARBA" id="ARBA00023125"/>
    </source>
</evidence>
<accession>A0AAW1R4I5</accession>
<evidence type="ECO:0000256" key="11">
    <source>
        <dbReference type="ARBA" id="ARBA00022842"/>
    </source>
</evidence>
<evidence type="ECO:0000256" key="16">
    <source>
        <dbReference type="ARBA" id="ARBA00060210"/>
    </source>
</evidence>
<dbReference type="EMBL" id="JALJOR010000001">
    <property type="protein sequence ID" value="KAK9828537.1"/>
    <property type="molecule type" value="Genomic_DNA"/>
</dbReference>
<keyword evidence="21" id="KW-1185">Reference proteome</keyword>
<comment type="function">
    <text evidence="16">Putative 5'-&gt;3' double-stranded DNA exonuclease which may also contain a cryptic 3'-&gt;5' double-stranded DNA exonuclease activity. May be involved in DNA mismatch repair (MMR).</text>
</comment>
<organism evidence="20 21">
    <name type="scientific">[Myrmecia] bisecta</name>
    <dbReference type="NCBI Taxonomy" id="41462"/>
    <lineage>
        <taxon>Eukaryota</taxon>
        <taxon>Viridiplantae</taxon>
        <taxon>Chlorophyta</taxon>
        <taxon>core chlorophytes</taxon>
        <taxon>Trebouxiophyceae</taxon>
        <taxon>Trebouxiales</taxon>
        <taxon>Trebouxiaceae</taxon>
        <taxon>Myrmecia</taxon>
    </lineage>
</organism>
<evidence type="ECO:0000256" key="17">
    <source>
        <dbReference type="SAM" id="MobiDB-lite"/>
    </source>
</evidence>
<evidence type="ECO:0000256" key="3">
    <source>
        <dbReference type="ARBA" id="ARBA00010563"/>
    </source>
</evidence>
<keyword evidence="12" id="KW-0267">Excision nuclease</keyword>
<dbReference type="GO" id="GO:0046872">
    <property type="term" value="F:metal ion binding"/>
    <property type="evidence" value="ECO:0007669"/>
    <property type="project" value="UniProtKB-KW"/>
</dbReference>
<dbReference type="SUPFAM" id="SSF88723">
    <property type="entry name" value="PIN domain-like"/>
    <property type="match status" value="1"/>
</dbReference>
<dbReference type="SUPFAM" id="SSF47807">
    <property type="entry name" value="5' to 3' exonuclease, C-terminal subdomain"/>
    <property type="match status" value="1"/>
</dbReference>
<proteinExistence type="inferred from homology"/>
<dbReference type="InterPro" id="IPR044752">
    <property type="entry name" value="PIN-like_EXO1"/>
</dbReference>
<keyword evidence="10" id="KW-0269">Exonuclease</keyword>
<dbReference type="Gene3D" id="1.10.150.20">
    <property type="entry name" value="5' to 3' exonuclease, C-terminal subdomain"/>
    <property type="match status" value="1"/>
</dbReference>
<dbReference type="GO" id="GO:0005634">
    <property type="term" value="C:nucleus"/>
    <property type="evidence" value="ECO:0007669"/>
    <property type="project" value="UniProtKB-SubCell"/>
</dbReference>
<keyword evidence="13" id="KW-0238">DNA-binding</keyword>
<sequence length="528" mass="56270">MGIQGLLPVLKSIAKPAHVSKYRGQRVAVDAYAWLHKGAYACSMELCEGIPTDRFVTFCMQRVNLMRHNGVIPVIVFDGDRLPMKGEEEGSRHRSRQENRDKAAAHMAAGNKSAAYECYQRAVDITPLSAKRFIEALKLAGVEFIVAPYEADAQMAYLAMNGLVDAVITEDSDLLPYGCPRVFFKMDKTGDGQEIAIADLGHNRDLSFVGFSHQMFLEMCIFAGCDFLKALPGIGIKNAHKHVRKLKTFIKVCRALRFNGTSVPRGYEADFQRALWTFHHQRVFCPQSHKLVHLRELPAGGLAMSAALVAGGAAGTGPLAGAELDFLGPQIPDDLAYQVAVGNVDPISKEAFPELQPAVLRPISGSTLNATSAGSGKGSGQGSGPKRVSGTKRPLPVQANNITSYFASQPTSCTGAKKEFTAPRMSALAASAPLAPNASTGITGSAVRDRAGREYVSNASDASEPEQEMAAAHSGASGEDGDAGDAADHLPGAGPSFYSMAHMASFSRAAKQAVTQYPAITSRLELNG</sequence>
<evidence type="ECO:0000256" key="10">
    <source>
        <dbReference type="ARBA" id="ARBA00022839"/>
    </source>
</evidence>
<evidence type="ECO:0000256" key="5">
    <source>
        <dbReference type="ARBA" id="ARBA00022722"/>
    </source>
</evidence>
<dbReference type="Pfam" id="PF00867">
    <property type="entry name" value="XPG_I"/>
    <property type="match status" value="1"/>
</dbReference>
<dbReference type="FunFam" id="1.10.150.20:FF:000011">
    <property type="entry name" value="exonuclease 1"/>
    <property type="match status" value="1"/>
</dbReference>
<keyword evidence="15" id="KW-0539">Nucleus</keyword>
<feature type="domain" description="XPG-I" evidence="18">
    <location>
        <begin position="138"/>
        <end position="208"/>
    </location>
</feature>
<dbReference type="PANTHER" id="PTHR11081">
    <property type="entry name" value="FLAP ENDONUCLEASE FAMILY MEMBER"/>
    <property type="match status" value="1"/>
</dbReference>
<dbReference type="InterPro" id="IPR036279">
    <property type="entry name" value="5-3_exonuclease_C_sf"/>
</dbReference>
<dbReference type="PANTHER" id="PTHR11081:SF65">
    <property type="entry name" value="DNA DAMAGE-INDUCIBLE PROTEIN DIN7-RELATED"/>
    <property type="match status" value="1"/>
</dbReference>
<evidence type="ECO:0000259" key="19">
    <source>
        <dbReference type="SMART" id="SM00485"/>
    </source>
</evidence>
<evidence type="ECO:0000256" key="9">
    <source>
        <dbReference type="ARBA" id="ARBA00022801"/>
    </source>
</evidence>
<dbReference type="GO" id="GO:0003677">
    <property type="term" value="F:DNA binding"/>
    <property type="evidence" value="ECO:0007669"/>
    <property type="project" value="UniProtKB-KW"/>
</dbReference>
<name>A0AAW1R4I5_9CHLO</name>
<reference evidence="20 21" key="1">
    <citation type="journal article" date="2024" name="Nat. Commun.">
        <title>Phylogenomics reveals the evolutionary origins of lichenization in chlorophyte algae.</title>
        <authorList>
            <person name="Puginier C."/>
            <person name="Libourel C."/>
            <person name="Otte J."/>
            <person name="Skaloud P."/>
            <person name="Haon M."/>
            <person name="Grisel S."/>
            <person name="Petersen M."/>
            <person name="Berrin J.G."/>
            <person name="Delaux P.M."/>
            <person name="Dal Grande F."/>
            <person name="Keller J."/>
        </authorList>
    </citation>
    <scope>NUCLEOTIDE SEQUENCE [LARGE SCALE GENOMIC DNA]</scope>
    <source>
        <strain evidence="20 21">SAG 2043</strain>
    </source>
</reference>
<evidence type="ECO:0000256" key="1">
    <source>
        <dbReference type="ARBA" id="ARBA00001946"/>
    </source>
</evidence>
<feature type="region of interest" description="Disordered" evidence="17">
    <location>
        <begin position="366"/>
        <end position="394"/>
    </location>
</feature>
<dbReference type="FunFam" id="3.40.50.1010:FF:000002">
    <property type="entry name" value="Exonuclease 1, putative"/>
    <property type="match status" value="1"/>
</dbReference>
<gene>
    <name evidence="20" type="ORF">WJX72_000649</name>
</gene>
<keyword evidence="7" id="KW-0227">DNA damage</keyword>
<dbReference type="GO" id="GO:0006281">
    <property type="term" value="P:DNA repair"/>
    <property type="evidence" value="ECO:0007669"/>
    <property type="project" value="UniProtKB-KW"/>
</dbReference>
<comment type="similarity">
    <text evidence="3">Belongs to the XPG/RAD2 endonuclease family. EXO1 subfamily.</text>
</comment>
<dbReference type="PROSITE" id="PS00842">
    <property type="entry name" value="XPG_2"/>
    <property type="match status" value="1"/>
</dbReference>
<dbReference type="CDD" id="cd09908">
    <property type="entry name" value="H3TH_EXO1"/>
    <property type="match status" value="1"/>
</dbReference>
<evidence type="ECO:0000313" key="20">
    <source>
        <dbReference type="EMBL" id="KAK9828537.1"/>
    </source>
</evidence>
<dbReference type="Gene3D" id="3.40.50.1010">
    <property type="entry name" value="5'-nuclease"/>
    <property type="match status" value="1"/>
</dbReference>
<evidence type="ECO:0000313" key="21">
    <source>
        <dbReference type="Proteomes" id="UP001489004"/>
    </source>
</evidence>
<dbReference type="Proteomes" id="UP001489004">
    <property type="component" value="Unassembled WGS sequence"/>
</dbReference>
<dbReference type="CDD" id="cd09857">
    <property type="entry name" value="PIN_EXO1"/>
    <property type="match status" value="1"/>
</dbReference>
<evidence type="ECO:0000256" key="6">
    <source>
        <dbReference type="ARBA" id="ARBA00022723"/>
    </source>
</evidence>
<keyword evidence="14" id="KW-0234">DNA repair</keyword>
<evidence type="ECO:0000256" key="2">
    <source>
        <dbReference type="ARBA" id="ARBA00004123"/>
    </source>
</evidence>
<protein>
    <recommendedName>
        <fullName evidence="4">Exonuclease 1</fullName>
    </recommendedName>
</protein>
<dbReference type="PROSITE" id="PS00841">
    <property type="entry name" value="XPG_1"/>
    <property type="match status" value="1"/>
</dbReference>
<dbReference type="GO" id="GO:0017108">
    <property type="term" value="F:5'-flap endonuclease activity"/>
    <property type="evidence" value="ECO:0007669"/>
    <property type="project" value="TreeGrafter"/>
</dbReference>
<dbReference type="InterPro" id="IPR006085">
    <property type="entry name" value="XPG_DNA_repair_N"/>
</dbReference>
<dbReference type="InterPro" id="IPR006084">
    <property type="entry name" value="XPG/Rad2"/>
</dbReference>
<evidence type="ECO:0000256" key="7">
    <source>
        <dbReference type="ARBA" id="ARBA00022763"/>
    </source>
</evidence>
<dbReference type="InterPro" id="IPR029060">
    <property type="entry name" value="PIN-like_dom_sf"/>
</dbReference>
<evidence type="ECO:0000259" key="18">
    <source>
        <dbReference type="SMART" id="SM00484"/>
    </source>
</evidence>
<evidence type="ECO:0000256" key="4">
    <source>
        <dbReference type="ARBA" id="ARBA00020324"/>
    </source>
</evidence>